<dbReference type="InterPro" id="IPR036010">
    <property type="entry name" value="2Fe-2S_ferredoxin-like_sf"/>
</dbReference>
<keyword evidence="3" id="KW-1185">Reference proteome</keyword>
<dbReference type="Pfam" id="PF00111">
    <property type="entry name" value="Fer2"/>
    <property type="match status" value="1"/>
</dbReference>
<evidence type="ECO:0000259" key="1">
    <source>
        <dbReference type="PROSITE" id="PS51085"/>
    </source>
</evidence>
<dbReference type="PROSITE" id="PS00197">
    <property type="entry name" value="2FE2S_FER_1"/>
    <property type="match status" value="1"/>
</dbReference>
<accession>A0ABU1LJT8</accession>
<comment type="caution">
    <text evidence="2">The sequence shown here is derived from an EMBL/GenBank/DDBJ whole genome shotgun (WGS) entry which is preliminary data.</text>
</comment>
<dbReference type="SUPFAM" id="SSF54292">
    <property type="entry name" value="2Fe-2S ferredoxin-like"/>
    <property type="match status" value="1"/>
</dbReference>
<dbReference type="InterPro" id="IPR006058">
    <property type="entry name" value="2Fe2S_fd_BS"/>
</dbReference>
<dbReference type="EMBL" id="JAVDRP010000001">
    <property type="protein sequence ID" value="MDR6406984.1"/>
    <property type="molecule type" value="Genomic_DNA"/>
</dbReference>
<name>A0ABU1LJT8_9BURK</name>
<sequence length="93" mass="9929">MPQGIEVALPAGSPLTELEFELYGQESIPFGCKAGVCGACVIEVQEGLDHLGNKGKDEKTFLESLGYPDEIFRLACQCRVTGAVIIKVADSQV</sequence>
<proteinExistence type="predicted"/>
<gene>
    <name evidence="2" type="ORF">J2804_000372</name>
</gene>
<evidence type="ECO:0000313" key="2">
    <source>
        <dbReference type="EMBL" id="MDR6406984.1"/>
    </source>
</evidence>
<dbReference type="InterPro" id="IPR012675">
    <property type="entry name" value="Beta-grasp_dom_sf"/>
</dbReference>
<dbReference type="PROSITE" id="PS51085">
    <property type="entry name" value="2FE2S_FER_2"/>
    <property type="match status" value="1"/>
</dbReference>
<dbReference type="Gene3D" id="3.10.20.30">
    <property type="match status" value="1"/>
</dbReference>
<dbReference type="InterPro" id="IPR001041">
    <property type="entry name" value="2Fe-2S_ferredoxin-type"/>
</dbReference>
<protein>
    <submittedName>
        <fullName evidence="2">Ferredoxin</fullName>
    </submittedName>
</protein>
<dbReference type="Proteomes" id="UP001264340">
    <property type="component" value="Unassembled WGS sequence"/>
</dbReference>
<dbReference type="CDD" id="cd00207">
    <property type="entry name" value="fer2"/>
    <property type="match status" value="1"/>
</dbReference>
<feature type="domain" description="2Fe-2S ferredoxin-type" evidence="1">
    <location>
        <begin position="1"/>
        <end position="92"/>
    </location>
</feature>
<reference evidence="2 3" key="1">
    <citation type="submission" date="2023-07" db="EMBL/GenBank/DDBJ databases">
        <title>Sorghum-associated microbial communities from plants grown in Nebraska, USA.</title>
        <authorList>
            <person name="Schachtman D."/>
        </authorList>
    </citation>
    <scope>NUCLEOTIDE SEQUENCE [LARGE SCALE GENOMIC DNA]</scope>
    <source>
        <strain evidence="2 3">DS1316</strain>
    </source>
</reference>
<organism evidence="2 3">
    <name type="scientific">Paraburkholderia terricola</name>
    <dbReference type="NCBI Taxonomy" id="169427"/>
    <lineage>
        <taxon>Bacteria</taxon>
        <taxon>Pseudomonadati</taxon>
        <taxon>Pseudomonadota</taxon>
        <taxon>Betaproteobacteria</taxon>
        <taxon>Burkholderiales</taxon>
        <taxon>Burkholderiaceae</taxon>
        <taxon>Paraburkholderia</taxon>
    </lineage>
</organism>
<evidence type="ECO:0000313" key="3">
    <source>
        <dbReference type="Proteomes" id="UP001264340"/>
    </source>
</evidence>
<dbReference type="RefSeq" id="WP_235004798.1">
    <property type="nucleotide sequence ID" value="NZ_CADFGY010000001.1"/>
</dbReference>